<evidence type="ECO:0000256" key="1">
    <source>
        <dbReference type="ARBA" id="ARBA00004141"/>
    </source>
</evidence>
<comment type="subcellular location">
    <subcellularLocation>
        <location evidence="1">Membrane</location>
        <topology evidence="1">Multi-pass membrane protein</topology>
    </subcellularLocation>
</comment>
<feature type="transmembrane region" description="Helical" evidence="6">
    <location>
        <begin position="407"/>
        <end position="429"/>
    </location>
</feature>
<feature type="transmembrane region" description="Helical" evidence="6">
    <location>
        <begin position="210"/>
        <end position="228"/>
    </location>
</feature>
<reference evidence="7 8" key="1">
    <citation type="submission" date="2019-02" db="EMBL/GenBank/DDBJ databases">
        <title>Deep-cultivation of Planctomycetes and their phenomic and genomic characterization uncovers novel biology.</title>
        <authorList>
            <person name="Wiegand S."/>
            <person name="Jogler M."/>
            <person name="Boedeker C."/>
            <person name="Pinto D."/>
            <person name="Vollmers J."/>
            <person name="Rivas-Marin E."/>
            <person name="Kohn T."/>
            <person name="Peeters S.H."/>
            <person name="Heuer A."/>
            <person name="Rast P."/>
            <person name="Oberbeckmann S."/>
            <person name="Bunk B."/>
            <person name="Jeske O."/>
            <person name="Meyerdierks A."/>
            <person name="Storesund J.E."/>
            <person name="Kallscheuer N."/>
            <person name="Luecker S."/>
            <person name="Lage O.M."/>
            <person name="Pohl T."/>
            <person name="Merkel B.J."/>
            <person name="Hornburger P."/>
            <person name="Mueller R.-W."/>
            <person name="Bruemmer F."/>
            <person name="Labrenz M."/>
            <person name="Spormann A.M."/>
            <person name="Op den Camp H."/>
            <person name="Overmann J."/>
            <person name="Amann R."/>
            <person name="Jetten M.S.M."/>
            <person name="Mascher T."/>
            <person name="Medema M.H."/>
            <person name="Devos D.P."/>
            <person name="Kaster A.-K."/>
            <person name="Ovreas L."/>
            <person name="Rohde M."/>
            <person name="Galperin M.Y."/>
            <person name="Jogler C."/>
        </authorList>
    </citation>
    <scope>NUCLEOTIDE SEQUENCE [LARGE SCALE GENOMIC DNA]</scope>
    <source>
        <strain evidence="7 8">Q31a</strain>
    </source>
</reference>
<evidence type="ECO:0000256" key="6">
    <source>
        <dbReference type="SAM" id="Phobius"/>
    </source>
</evidence>
<evidence type="ECO:0000313" key="8">
    <source>
        <dbReference type="Proteomes" id="UP000318017"/>
    </source>
</evidence>
<keyword evidence="8" id="KW-1185">Reference proteome</keyword>
<dbReference type="InterPro" id="IPR045035">
    <property type="entry name" value="YSL-like"/>
</dbReference>
<dbReference type="PANTHER" id="PTHR31645:SF0">
    <property type="entry name" value="OLIGOPEPTIDE TRANSPORTER YGL114W-RELATED"/>
    <property type="match status" value="1"/>
</dbReference>
<feature type="transmembrane region" description="Helical" evidence="6">
    <location>
        <begin position="94"/>
        <end position="111"/>
    </location>
</feature>
<dbReference type="NCBIfam" id="TIGR00728">
    <property type="entry name" value="OPT_sfam"/>
    <property type="match status" value="1"/>
</dbReference>
<feature type="transmembrane region" description="Helical" evidence="6">
    <location>
        <begin position="320"/>
        <end position="341"/>
    </location>
</feature>
<evidence type="ECO:0000256" key="3">
    <source>
        <dbReference type="ARBA" id="ARBA00022692"/>
    </source>
</evidence>
<organism evidence="7 8">
    <name type="scientific">Aureliella helgolandensis</name>
    <dbReference type="NCBI Taxonomy" id="2527968"/>
    <lineage>
        <taxon>Bacteria</taxon>
        <taxon>Pseudomonadati</taxon>
        <taxon>Planctomycetota</taxon>
        <taxon>Planctomycetia</taxon>
        <taxon>Pirellulales</taxon>
        <taxon>Pirellulaceae</taxon>
        <taxon>Aureliella</taxon>
    </lineage>
</organism>
<feature type="transmembrane region" description="Helical" evidence="6">
    <location>
        <begin position="55"/>
        <end position="73"/>
    </location>
</feature>
<dbReference type="NCBIfam" id="TIGR00733">
    <property type="entry name" value="OPT family oligopeptide transporter"/>
    <property type="match status" value="1"/>
</dbReference>
<dbReference type="EMBL" id="CP036298">
    <property type="protein sequence ID" value="QDV24985.1"/>
    <property type="molecule type" value="Genomic_DNA"/>
</dbReference>
<keyword evidence="2" id="KW-0813">Transport</keyword>
<dbReference type="PANTHER" id="PTHR31645">
    <property type="entry name" value="OLIGOPEPTIDE TRANSPORTER YGL114W-RELATED"/>
    <property type="match status" value="1"/>
</dbReference>
<evidence type="ECO:0000256" key="5">
    <source>
        <dbReference type="ARBA" id="ARBA00023136"/>
    </source>
</evidence>
<name>A0A518G8S2_9BACT</name>
<keyword evidence="4 6" id="KW-1133">Transmembrane helix</keyword>
<feature type="transmembrane region" description="Helical" evidence="6">
    <location>
        <begin position="535"/>
        <end position="558"/>
    </location>
</feature>
<dbReference type="GO" id="GO:0016020">
    <property type="term" value="C:membrane"/>
    <property type="evidence" value="ECO:0007669"/>
    <property type="project" value="UniProtKB-SubCell"/>
</dbReference>
<dbReference type="Pfam" id="PF03169">
    <property type="entry name" value="OPT"/>
    <property type="match status" value="1"/>
</dbReference>
<feature type="transmembrane region" description="Helical" evidence="6">
    <location>
        <begin position="235"/>
        <end position="254"/>
    </location>
</feature>
<accession>A0A518G8S2</accession>
<dbReference type="InterPro" id="IPR004814">
    <property type="entry name" value="Oligopep_transpt"/>
</dbReference>
<gene>
    <name evidence="7" type="ORF">Q31a_33070</name>
</gene>
<sequence>MNDLATPSETQPSGGESTDVNRLELTPRVIVLGLLLSVVMGAANVYVGLKAGMTVSASIPAAVMAMLLFKLLFRQSSILEANQVQTAASAGESLAAGIIFTMPAMIMIGYWQTFDFWTVSLVALTGGLLGILFMIPMRKVFVIDNPDLTYPEGVACAAVLKAGAADKAESNAGFSLIAGGILGVIFKLAAGFFDVVSESLQTATATASRIFYFGGDLSPMLVAVGFIVRLNVALLIFLGGAISWLIAIPLYGHADLFETPLDGAWDIWSNQIRYVGVGAMVVGGFSSLITVRKGLLAAVTELWSGISRPKESQTNLQRDIPSAVVLVLGIACIVMLAAINYRFTGGIGITALATVVMLVMGFFFTAVASYIVGLVGNSNSPVSGMTITSVLVAGGLLYLFNYSGMEAMVATLGIAAIVCCIACTSGDVCNDLKTGSLVGAAPFRQQIMQILGVLVAAFVMAPILTLLHNNTEGGIGGSLLPAPQASLFAALAKSFSGEGTLPWGMIRNGAVIGFAILIIDAFLKQRKAAFRMHLMPIAVGMYLPFGLATPILIGGLIAHLYSRRAPKSEHDHVLHRGVLFSSGVIAGEALTAVGIACWAAMELSSLKIPLPAPIVTALSLAAAVAIVACFAIFAKPAQEE</sequence>
<feature type="transmembrane region" description="Helical" evidence="6">
    <location>
        <begin position="117"/>
        <end position="135"/>
    </location>
</feature>
<keyword evidence="5 6" id="KW-0472">Membrane</keyword>
<feature type="transmembrane region" description="Helical" evidence="6">
    <location>
        <begin position="29"/>
        <end position="49"/>
    </location>
</feature>
<evidence type="ECO:0000313" key="7">
    <source>
        <dbReference type="EMBL" id="QDV24985.1"/>
    </source>
</evidence>
<feature type="transmembrane region" description="Helical" evidence="6">
    <location>
        <begin position="612"/>
        <end position="634"/>
    </location>
</feature>
<feature type="transmembrane region" description="Helical" evidence="6">
    <location>
        <begin position="171"/>
        <end position="190"/>
    </location>
</feature>
<feature type="transmembrane region" description="Helical" evidence="6">
    <location>
        <begin position="382"/>
        <end position="401"/>
    </location>
</feature>
<dbReference type="AlphaFoldDB" id="A0A518G8S2"/>
<feature type="transmembrane region" description="Helical" evidence="6">
    <location>
        <begin position="347"/>
        <end position="375"/>
    </location>
</feature>
<proteinExistence type="predicted"/>
<protein>
    <submittedName>
        <fullName evidence="7">OPT oligopeptide transporter protein</fullName>
    </submittedName>
</protein>
<feature type="transmembrane region" description="Helical" evidence="6">
    <location>
        <begin position="274"/>
        <end position="299"/>
    </location>
</feature>
<keyword evidence="3 6" id="KW-0812">Transmembrane</keyword>
<evidence type="ECO:0000256" key="2">
    <source>
        <dbReference type="ARBA" id="ARBA00022448"/>
    </source>
</evidence>
<feature type="transmembrane region" description="Helical" evidence="6">
    <location>
        <begin position="450"/>
        <end position="468"/>
    </location>
</feature>
<dbReference type="RefSeq" id="WP_145079457.1">
    <property type="nucleotide sequence ID" value="NZ_CP036298.1"/>
</dbReference>
<dbReference type="Proteomes" id="UP000318017">
    <property type="component" value="Chromosome"/>
</dbReference>
<evidence type="ECO:0000256" key="4">
    <source>
        <dbReference type="ARBA" id="ARBA00022989"/>
    </source>
</evidence>
<feature type="transmembrane region" description="Helical" evidence="6">
    <location>
        <begin position="578"/>
        <end position="600"/>
    </location>
</feature>
<feature type="transmembrane region" description="Helical" evidence="6">
    <location>
        <begin position="505"/>
        <end position="523"/>
    </location>
</feature>
<dbReference type="KEGG" id="ahel:Q31a_33070"/>
<dbReference type="GO" id="GO:0035673">
    <property type="term" value="F:oligopeptide transmembrane transporter activity"/>
    <property type="evidence" value="ECO:0007669"/>
    <property type="project" value="InterPro"/>
</dbReference>
<dbReference type="InterPro" id="IPR004813">
    <property type="entry name" value="OPT"/>
</dbReference>
<dbReference type="OrthoDB" id="9809340at2"/>